<dbReference type="AlphaFoldDB" id="A0AAW1YCK6"/>
<accession>A0AAW1YCK6</accession>
<sequence>MTVCAYLGLYRREWGVWRIWREERDNSVFQSKHQKQLHQTSHLPSTLPTRGKISVHDKAKFIMLLAATTLDSRDGVQAEDILRQLRVPSWIGHASGGCE</sequence>
<evidence type="ECO:0000313" key="1">
    <source>
        <dbReference type="EMBL" id="KAK9945542.1"/>
    </source>
</evidence>
<dbReference type="Proteomes" id="UP001457282">
    <property type="component" value="Unassembled WGS sequence"/>
</dbReference>
<evidence type="ECO:0000313" key="2">
    <source>
        <dbReference type="Proteomes" id="UP001457282"/>
    </source>
</evidence>
<comment type="caution">
    <text evidence="1">The sequence shown here is derived from an EMBL/GenBank/DDBJ whole genome shotgun (WGS) entry which is preliminary data.</text>
</comment>
<reference evidence="1 2" key="1">
    <citation type="journal article" date="2023" name="G3 (Bethesda)">
        <title>A chromosome-length genome assembly and annotation of blackberry (Rubus argutus, cv. 'Hillquist').</title>
        <authorList>
            <person name="Bruna T."/>
            <person name="Aryal R."/>
            <person name="Dudchenko O."/>
            <person name="Sargent D.J."/>
            <person name="Mead D."/>
            <person name="Buti M."/>
            <person name="Cavallini A."/>
            <person name="Hytonen T."/>
            <person name="Andres J."/>
            <person name="Pham M."/>
            <person name="Weisz D."/>
            <person name="Mascagni F."/>
            <person name="Usai G."/>
            <person name="Natali L."/>
            <person name="Bassil N."/>
            <person name="Fernandez G.E."/>
            <person name="Lomsadze A."/>
            <person name="Armour M."/>
            <person name="Olukolu B."/>
            <person name="Poorten T."/>
            <person name="Britton C."/>
            <person name="Davik J."/>
            <person name="Ashrafi H."/>
            <person name="Aiden E.L."/>
            <person name="Borodovsky M."/>
            <person name="Worthington M."/>
        </authorList>
    </citation>
    <scope>NUCLEOTIDE SEQUENCE [LARGE SCALE GENOMIC DNA]</scope>
    <source>
        <strain evidence="1">PI 553951</strain>
    </source>
</reference>
<protein>
    <submittedName>
        <fullName evidence="1">Uncharacterized protein</fullName>
    </submittedName>
</protein>
<gene>
    <name evidence="1" type="ORF">M0R45_011052</name>
</gene>
<keyword evidence="2" id="KW-1185">Reference proteome</keyword>
<organism evidence="1 2">
    <name type="scientific">Rubus argutus</name>
    <name type="common">Southern blackberry</name>
    <dbReference type="NCBI Taxonomy" id="59490"/>
    <lineage>
        <taxon>Eukaryota</taxon>
        <taxon>Viridiplantae</taxon>
        <taxon>Streptophyta</taxon>
        <taxon>Embryophyta</taxon>
        <taxon>Tracheophyta</taxon>
        <taxon>Spermatophyta</taxon>
        <taxon>Magnoliopsida</taxon>
        <taxon>eudicotyledons</taxon>
        <taxon>Gunneridae</taxon>
        <taxon>Pentapetalae</taxon>
        <taxon>rosids</taxon>
        <taxon>fabids</taxon>
        <taxon>Rosales</taxon>
        <taxon>Rosaceae</taxon>
        <taxon>Rosoideae</taxon>
        <taxon>Rosoideae incertae sedis</taxon>
        <taxon>Rubus</taxon>
    </lineage>
</organism>
<proteinExistence type="predicted"/>
<name>A0AAW1YCK6_RUBAR</name>
<dbReference type="EMBL" id="JBEDUW010000002">
    <property type="protein sequence ID" value="KAK9945542.1"/>
    <property type="molecule type" value="Genomic_DNA"/>
</dbReference>